<dbReference type="STRING" id="1405.B7492_10435"/>
<dbReference type="InterPro" id="IPR025962">
    <property type="entry name" value="SdpI/YhfL"/>
</dbReference>
<sequence>MIYALVNIGISVLIGIIFILSALIHRKNPPTDINAAYGYRMKRSMKNKELCGTGNQYSAEVMKQNRFFMIVIGSVISILFRCPHTIIAIISVMLLLFVHLFIKVEKRLRAIEEG</sequence>
<reference evidence="3 5" key="2">
    <citation type="submission" date="2018-08" db="EMBL/GenBank/DDBJ databases">
        <title>Bacillus clarus sp. nov. strain PS00077A.</title>
        <authorList>
            <person name="Mendez Acevedo M."/>
            <person name="Carroll L."/>
            <person name="Mukherjee M."/>
            <person name="Wiedmann M."/>
            <person name="Kovac J."/>
        </authorList>
    </citation>
    <scope>NUCLEOTIDE SEQUENCE [LARGE SCALE GENOMIC DNA]</scope>
    <source>
        <strain evidence="3 5">PS00077A</strain>
    </source>
</reference>
<organism evidence="2 4">
    <name type="scientific">Bacillus clarus</name>
    <dbReference type="NCBI Taxonomy" id="2338372"/>
    <lineage>
        <taxon>Bacteria</taxon>
        <taxon>Bacillati</taxon>
        <taxon>Bacillota</taxon>
        <taxon>Bacilli</taxon>
        <taxon>Bacillales</taxon>
        <taxon>Bacillaceae</taxon>
        <taxon>Bacillus</taxon>
        <taxon>Bacillus cereus group</taxon>
    </lineage>
</organism>
<dbReference type="PATRIC" id="fig|1405.8.peg.4516"/>
<protein>
    <submittedName>
        <fullName evidence="2">SdpI/YhfL family protein</fullName>
    </submittedName>
</protein>
<comment type="caution">
    <text evidence="2">The sequence shown here is derived from an EMBL/GenBank/DDBJ whole genome shotgun (WGS) entry which is preliminary data.</text>
</comment>
<dbReference type="AlphaFoldDB" id="A0A090YSS4"/>
<feature type="transmembrane region" description="Helical" evidence="1">
    <location>
        <begin position="6"/>
        <end position="24"/>
    </location>
</feature>
<evidence type="ECO:0000313" key="2">
    <source>
        <dbReference type="EMBL" id="KFN01008.1"/>
    </source>
</evidence>
<dbReference type="EMBL" id="QVOD01000009">
    <property type="protein sequence ID" value="RFT67147.1"/>
    <property type="molecule type" value="Genomic_DNA"/>
</dbReference>
<dbReference type="RefSeq" id="WP_042983265.1">
    <property type="nucleotide sequence ID" value="NZ_JMQC01000008.1"/>
</dbReference>
<evidence type="ECO:0000313" key="5">
    <source>
        <dbReference type="Proteomes" id="UP000264294"/>
    </source>
</evidence>
<feature type="transmembrane region" description="Helical" evidence="1">
    <location>
        <begin position="65"/>
        <end position="80"/>
    </location>
</feature>
<dbReference type="EMBL" id="JMQC01000008">
    <property type="protein sequence ID" value="KFN01008.1"/>
    <property type="molecule type" value="Genomic_DNA"/>
</dbReference>
<evidence type="ECO:0000313" key="3">
    <source>
        <dbReference type="EMBL" id="RFT67147.1"/>
    </source>
</evidence>
<keyword evidence="5" id="KW-1185">Reference proteome</keyword>
<evidence type="ECO:0000313" key="4">
    <source>
        <dbReference type="Proteomes" id="UP000029389"/>
    </source>
</evidence>
<accession>A0A090YSS4</accession>
<dbReference type="Proteomes" id="UP000264294">
    <property type="component" value="Unassembled WGS sequence"/>
</dbReference>
<proteinExistence type="predicted"/>
<evidence type="ECO:0000256" key="1">
    <source>
        <dbReference type="SAM" id="Phobius"/>
    </source>
</evidence>
<keyword evidence="1" id="KW-0812">Transmembrane</keyword>
<reference evidence="2 4" key="1">
    <citation type="submission" date="2014-04" db="EMBL/GenBank/DDBJ databases">
        <authorList>
            <person name="Bishop-Lilly K.A."/>
            <person name="Broomall S.M."/>
            <person name="Chain P.S."/>
            <person name="Chertkov O."/>
            <person name="Coyne S.R."/>
            <person name="Daligault H.E."/>
            <person name="Davenport K.W."/>
            <person name="Erkkila T."/>
            <person name="Frey K.G."/>
            <person name="Gibbons H.S."/>
            <person name="Gu W."/>
            <person name="Jaissle J."/>
            <person name="Johnson S.L."/>
            <person name="Koroleva G.I."/>
            <person name="Ladner J.T."/>
            <person name="Lo C.-C."/>
            <person name="Minogue T.D."/>
            <person name="Munk C."/>
            <person name="Palacios G.F."/>
            <person name="Redden C.L."/>
            <person name="Rosenzweig C.N."/>
            <person name="Scholz M.B."/>
            <person name="Teshima H."/>
            <person name="Xu Y."/>
        </authorList>
    </citation>
    <scope>NUCLEOTIDE SEQUENCE [LARGE SCALE GENOMIC DNA]</scope>
    <source>
        <strain evidence="2 4">BHP</strain>
    </source>
</reference>
<dbReference type="Pfam" id="PF13630">
    <property type="entry name" value="SdpI"/>
    <property type="match status" value="1"/>
</dbReference>
<dbReference type="Proteomes" id="UP000029389">
    <property type="component" value="Unassembled WGS sequence"/>
</dbReference>
<gene>
    <name evidence="3" type="ORF">D0U04_10290</name>
    <name evidence="2" type="ORF">DJ93_4389</name>
</gene>
<keyword evidence="1" id="KW-1133">Transmembrane helix</keyword>
<keyword evidence="1" id="KW-0472">Membrane</keyword>
<name>A0A090YSS4_9BACI</name>